<evidence type="ECO:0000313" key="2">
    <source>
        <dbReference type="Proteomes" id="UP001168338"/>
    </source>
</evidence>
<keyword evidence="2" id="KW-1185">Reference proteome</keyword>
<sequence>MAQETKQVCVRMPVDLLEKIDKLAEVQHRDRSNMVVHVLALYVEALEKQENKPEWVKVEEGWID</sequence>
<reference evidence="1" key="1">
    <citation type="submission" date="2019-05" db="EMBL/GenBank/DDBJ databases">
        <title>Methanoculleus sp. FWC-SCC1, a methanogenic archaeon isolated from deep marine cold seep.</title>
        <authorList>
            <person name="Chen Y.-W."/>
            <person name="Chen S.-C."/>
            <person name="Teng N.-H."/>
            <person name="Lai M.-C."/>
        </authorList>
    </citation>
    <scope>NUCLEOTIDE SEQUENCE</scope>
    <source>
        <strain evidence="1">FWC-SCC1</strain>
    </source>
</reference>
<dbReference type="SUPFAM" id="SSF47598">
    <property type="entry name" value="Ribbon-helix-helix"/>
    <property type="match status" value="1"/>
</dbReference>
<accession>A0ABT8MAX3</accession>
<dbReference type="InterPro" id="IPR010985">
    <property type="entry name" value="Ribbon_hlx_hlx"/>
</dbReference>
<evidence type="ECO:0000313" key="1">
    <source>
        <dbReference type="EMBL" id="MDN7025064.1"/>
    </source>
</evidence>
<organism evidence="1 2">
    <name type="scientific">Methanoculleus frigidifontis</name>
    <dbReference type="NCBI Taxonomy" id="2584085"/>
    <lineage>
        <taxon>Archaea</taxon>
        <taxon>Methanobacteriati</taxon>
        <taxon>Methanobacteriota</taxon>
        <taxon>Stenosarchaea group</taxon>
        <taxon>Methanomicrobia</taxon>
        <taxon>Methanomicrobiales</taxon>
        <taxon>Methanomicrobiaceae</taxon>
        <taxon>Methanoculleus</taxon>
    </lineage>
</organism>
<name>A0ABT8MAX3_9EURY</name>
<comment type="caution">
    <text evidence="1">The sequence shown here is derived from an EMBL/GenBank/DDBJ whole genome shotgun (WGS) entry which is preliminary data.</text>
</comment>
<dbReference type="InterPro" id="IPR013321">
    <property type="entry name" value="Arc_rbn_hlx_hlx"/>
</dbReference>
<protein>
    <submittedName>
        <fullName evidence="1">Ribbon-helix-helix protein, CopG family</fullName>
    </submittedName>
</protein>
<dbReference type="Proteomes" id="UP001168338">
    <property type="component" value="Unassembled WGS sequence"/>
</dbReference>
<dbReference type="EMBL" id="VCYH01000005">
    <property type="protein sequence ID" value="MDN7025064.1"/>
    <property type="molecule type" value="Genomic_DNA"/>
</dbReference>
<dbReference type="RefSeq" id="WP_301664195.1">
    <property type="nucleotide sequence ID" value="NZ_VCYH01000005.1"/>
</dbReference>
<dbReference type="Gene3D" id="1.10.1220.10">
    <property type="entry name" value="Met repressor-like"/>
    <property type="match status" value="1"/>
</dbReference>
<gene>
    <name evidence="1" type="ORF">FGU65_09220</name>
</gene>
<proteinExistence type="predicted"/>